<proteinExistence type="predicted"/>
<keyword evidence="2" id="KW-1185">Reference proteome</keyword>
<dbReference type="Proteomes" id="UP001059844">
    <property type="component" value="Chromosome"/>
</dbReference>
<dbReference type="RefSeq" id="WP_256550440.1">
    <property type="nucleotide sequence ID" value="NZ_CP101751.1"/>
</dbReference>
<name>A0ABY5IR50_9FLAO</name>
<reference evidence="1" key="1">
    <citation type="submission" date="2022-07" db="EMBL/GenBank/DDBJ databases">
        <title>Isolation, identification, and degradation of a PFOSA degrading strain from sewage treatment plant.</title>
        <authorList>
            <person name="Zhang L."/>
            <person name="Huo Y."/>
        </authorList>
    </citation>
    <scope>NUCLEOTIDE SEQUENCE</scope>
    <source>
        <strain evidence="1">C1</strain>
    </source>
</reference>
<protein>
    <submittedName>
        <fullName evidence="1">Uncharacterized protein</fullName>
    </submittedName>
</protein>
<evidence type="ECO:0000313" key="2">
    <source>
        <dbReference type="Proteomes" id="UP001059844"/>
    </source>
</evidence>
<gene>
    <name evidence="1" type="ORF">NOX80_14095</name>
</gene>
<sequence>MTSKLYYGNILIGNITNAERDFPNLCGLFNLLLKPTNSISYQIIEYIKFSSELTEFYLNTSEIDQTKESILLKKESLFENLINSNEWKLVELNGKETKILIPTFDKTGMINYRFNI</sequence>
<dbReference type="EMBL" id="CP101751">
    <property type="protein sequence ID" value="UUC44756.1"/>
    <property type="molecule type" value="Genomic_DNA"/>
</dbReference>
<accession>A0ABY5IR50</accession>
<organism evidence="1 2">
    <name type="scientific">Flavobacterium cerinum</name>
    <dbReference type="NCBI Taxonomy" id="2502784"/>
    <lineage>
        <taxon>Bacteria</taxon>
        <taxon>Pseudomonadati</taxon>
        <taxon>Bacteroidota</taxon>
        <taxon>Flavobacteriia</taxon>
        <taxon>Flavobacteriales</taxon>
        <taxon>Flavobacteriaceae</taxon>
        <taxon>Flavobacterium</taxon>
    </lineage>
</organism>
<evidence type="ECO:0000313" key="1">
    <source>
        <dbReference type="EMBL" id="UUC44756.1"/>
    </source>
</evidence>